<evidence type="ECO:0008006" key="3">
    <source>
        <dbReference type="Google" id="ProtNLM"/>
    </source>
</evidence>
<dbReference type="EMBL" id="JARJCM010000113">
    <property type="protein sequence ID" value="KAJ7028333.1"/>
    <property type="molecule type" value="Genomic_DNA"/>
</dbReference>
<organism evidence="1 2">
    <name type="scientific">Mycena alexandri</name>
    <dbReference type="NCBI Taxonomy" id="1745969"/>
    <lineage>
        <taxon>Eukaryota</taxon>
        <taxon>Fungi</taxon>
        <taxon>Dikarya</taxon>
        <taxon>Basidiomycota</taxon>
        <taxon>Agaricomycotina</taxon>
        <taxon>Agaricomycetes</taxon>
        <taxon>Agaricomycetidae</taxon>
        <taxon>Agaricales</taxon>
        <taxon>Marasmiineae</taxon>
        <taxon>Mycenaceae</taxon>
        <taxon>Mycena</taxon>
    </lineage>
</organism>
<name>A0AAD6SIQ8_9AGAR</name>
<proteinExistence type="predicted"/>
<gene>
    <name evidence="1" type="ORF">C8F04DRAFT_66855</name>
</gene>
<protein>
    <recommendedName>
        <fullName evidence="3">WW domain-containing protein</fullName>
    </recommendedName>
</protein>
<dbReference type="Proteomes" id="UP001218188">
    <property type="component" value="Unassembled WGS sequence"/>
</dbReference>
<accession>A0AAD6SIQ8</accession>
<keyword evidence="2" id="KW-1185">Reference proteome</keyword>
<reference evidence="1" key="1">
    <citation type="submission" date="2023-03" db="EMBL/GenBank/DDBJ databases">
        <title>Massive genome expansion in bonnet fungi (Mycena s.s.) driven by repeated elements and novel gene families across ecological guilds.</title>
        <authorList>
            <consortium name="Lawrence Berkeley National Laboratory"/>
            <person name="Harder C.B."/>
            <person name="Miyauchi S."/>
            <person name="Viragh M."/>
            <person name="Kuo A."/>
            <person name="Thoen E."/>
            <person name="Andreopoulos B."/>
            <person name="Lu D."/>
            <person name="Skrede I."/>
            <person name="Drula E."/>
            <person name="Henrissat B."/>
            <person name="Morin E."/>
            <person name="Kohler A."/>
            <person name="Barry K."/>
            <person name="LaButti K."/>
            <person name="Morin E."/>
            <person name="Salamov A."/>
            <person name="Lipzen A."/>
            <person name="Mereny Z."/>
            <person name="Hegedus B."/>
            <person name="Baldrian P."/>
            <person name="Stursova M."/>
            <person name="Weitz H."/>
            <person name="Taylor A."/>
            <person name="Grigoriev I.V."/>
            <person name="Nagy L.G."/>
            <person name="Martin F."/>
            <person name="Kauserud H."/>
        </authorList>
    </citation>
    <scope>NUCLEOTIDE SEQUENCE</scope>
    <source>
        <strain evidence="1">CBHHK200</strain>
    </source>
</reference>
<dbReference type="AlphaFoldDB" id="A0AAD6SIQ8"/>
<evidence type="ECO:0000313" key="2">
    <source>
        <dbReference type="Proteomes" id="UP001218188"/>
    </source>
</evidence>
<comment type="caution">
    <text evidence="1">The sequence shown here is derived from an EMBL/GenBank/DDBJ whole genome shotgun (WGS) entry which is preliminary data.</text>
</comment>
<sequence length="266" mass="29922">MPVLPISALLRAETPSVVAESNSQDSASEGSLIAESSREPEVVLPDGWEIFVHLNGGIYYTYDHNRLLTTDNICDPPTLAKVVQKYDACFRPVVSRHPPIDDLEMSCFHVDDVPCIELASWSRCRIYTWTDNKLSVDRSASFWKHALQFPMHRRSLPIFMETEFLSALAFGSNERVLEVKATTFPYEDAQIERLIRVYRDLRGPADSVPSLGFHIARTMVDIEAARKLYGYGTINARIYRNIAIPTPTRAVLACDVFLGIILCGTP</sequence>
<evidence type="ECO:0000313" key="1">
    <source>
        <dbReference type="EMBL" id="KAJ7028333.1"/>
    </source>
</evidence>